<evidence type="ECO:0000259" key="14">
    <source>
        <dbReference type="Pfam" id="PF00275"/>
    </source>
</evidence>
<feature type="domain" description="Enolpyruvate transferase" evidence="14">
    <location>
        <begin position="20"/>
        <end position="420"/>
    </location>
</feature>
<evidence type="ECO:0000313" key="15">
    <source>
        <dbReference type="EMBL" id="KGF85365.1"/>
    </source>
</evidence>
<dbReference type="NCBIfam" id="TIGR01072">
    <property type="entry name" value="murA"/>
    <property type="match status" value="1"/>
</dbReference>
<dbReference type="GO" id="GO:0071555">
    <property type="term" value="P:cell wall organization"/>
    <property type="evidence" value="ECO:0007669"/>
    <property type="project" value="UniProtKB-KW"/>
</dbReference>
<comment type="caution">
    <text evidence="15">The sequence shown here is derived from an EMBL/GenBank/DDBJ whole genome shotgun (WGS) entry which is preliminary data.</text>
</comment>
<dbReference type="HAMAP" id="MF_00111">
    <property type="entry name" value="MurA"/>
    <property type="match status" value="1"/>
</dbReference>
<evidence type="ECO:0000256" key="1">
    <source>
        <dbReference type="ARBA" id="ARBA00004496"/>
    </source>
</evidence>
<dbReference type="Pfam" id="PF00275">
    <property type="entry name" value="EPSP_synthase"/>
    <property type="match status" value="1"/>
</dbReference>
<dbReference type="GO" id="GO:0009252">
    <property type="term" value="P:peptidoglycan biosynthetic process"/>
    <property type="evidence" value="ECO:0007669"/>
    <property type="project" value="UniProtKB-UniRule"/>
</dbReference>
<dbReference type="CDD" id="cd01555">
    <property type="entry name" value="UdpNAET"/>
    <property type="match status" value="1"/>
</dbReference>
<comment type="function">
    <text evidence="12">Cell wall formation. Adds enolpyruvyl to UDP-N-acetylglucosamine.</text>
</comment>
<dbReference type="PANTHER" id="PTHR43783:SF1">
    <property type="entry name" value="UDP-N-ACETYLGLUCOSAMINE 1-CARBOXYVINYLTRANSFERASE"/>
    <property type="match status" value="1"/>
</dbReference>
<keyword evidence="5 12" id="KW-0808">Transferase</keyword>
<dbReference type="GO" id="GO:0019277">
    <property type="term" value="P:UDP-N-acetylgalactosamine biosynthetic process"/>
    <property type="evidence" value="ECO:0007669"/>
    <property type="project" value="InterPro"/>
</dbReference>
<dbReference type="InterPro" id="IPR050068">
    <property type="entry name" value="MurA_subfamily"/>
</dbReference>
<evidence type="ECO:0000256" key="2">
    <source>
        <dbReference type="ARBA" id="ARBA00004752"/>
    </source>
</evidence>
<feature type="binding site" evidence="12">
    <location>
        <begin position="34"/>
        <end position="35"/>
    </location>
    <ligand>
        <name>phosphoenolpyruvate</name>
        <dbReference type="ChEBI" id="CHEBI:58702"/>
    </ligand>
</feature>
<dbReference type="EC" id="2.5.1.7" evidence="12"/>
<comment type="pathway">
    <text evidence="2 12">Cell wall biogenesis; peptidoglycan biosynthesis.</text>
</comment>
<evidence type="ECO:0000256" key="4">
    <source>
        <dbReference type="ARBA" id="ARBA00022618"/>
    </source>
</evidence>
<dbReference type="EMBL" id="JNAH01000008">
    <property type="protein sequence ID" value="KGF85365.1"/>
    <property type="molecule type" value="Genomic_DNA"/>
</dbReference>
<dbReference type="PANTHER" id="PTHR43783">
    <property type="entry name" value="UDP-N-ACETYLGLUCOSAMINE 1-CARBOXYVINYLTRANSFERASE"/>
    <property type="match status" value="1"/>
</dbReference>
<dbReference type="GO" id="GO:0008360">
    <property type="term" value="P:regulation of cell shape"/>
    <property type="evidence" value="ECO:0007669"/>
    <property type="project" value="UniProtKB-KW"/>
</dbReference>
<dbReference type="NCBIfam" id="NF006873">
    <property type="entry name" value="PRK09369.1"/>
    <property type="match status" value="1"/>
</dbReference>
<evidence type="ECO:0000256" key="6">
    <source>
        <dbReference type="ARBA" id="ARBA00022960"/>
    </source>
</evidence>
<feature type="active site" description="Proton donor" evidence="12">
    <location>
        <position position="128"/>
    </location>
</feature>
<dbReference type="InterPro" id="IPR005750">
    <property type="entry name" value="UDP_GlcNAc_COvinyl_MurA"/>
</dbReference>
<keyword evidence="9 12" id="KW-0961">Cell wall biogenesis/degradation</keyword>
<evidence type="ECO:0000256" key="5">
    <source>
        <dbReference type="ARBA" id="ARBA00022679"/>
    </source>
</evidence>
<dbReference type="UniPathway" id="UPA00219"/>
<dbReference type="InterPro" id="IPR001986">
    <property type="entry name" value="Enolpyruvate_Tfrase_dom"/>
</dbReference>
<evidence type="ECO:0000256" key="10">
    <source>
        <dbReference type="ARBA" id="ARBA00038367"/>
    </source>
</evidence>
<keyword evidence="8 12" id="KW-0131">Cell cycle</keyword>
<name>A0A0A1Z784_PROMR</name>
<comment type="caution">
    <text evidence="12">Lacks conserved residue(s) required for the propagation of feature annotation.</text>
</comment>
<evidence type="ECO:0000256" key="13">
    <source>
        <dbReference type="SAM" id="MobiDB-lite"/>
    </source>
</evidence>
<dbReference type="InterPro" id="IPR013792">
    <property type="entry name" value="RNA3'P_cycl/enolpyr_Trfase_a/b"/>
</dbReference>
<evidence type="ECO:0000256" key="12">
    <source>
        <dbReference type="HAMAP-Rule" id="MF_00111"/>
    </source>
</evidence>
<feature type="compositionally biased region" description="Basic and acidic residues" evidence="13">
    <location>
        <begin position="439"/>
        <end position="456"/>
    </location>
</feature>
<dbReference type="OrthoDB" id="9803760at2"/>
<proteinExistence type="inferred from homology"/>
<evidence type="ECO:0000256" key="9">
    <source>
        <dbReference type="ARBA" id="ARBA00023316"/>
    </source>
</evidence>
<evidence type="ECO:0000313" key="16">
    <source>
        <dbReference type="Proteomes" id="UP000030598"/>
    </source>
</evidence>
<keyword evidence="4 12" id="KW-0132">Cell division</keyword>
<dbReference type="AlphaFoldDB" id="A0A0A1Z784"/>
<comment type="similarity">
    <text evidence="10 12">Belongs to the EPSP synthase family. MurA subfamily.</text>
</comment>
<evidence type="ECO:0000256" key="11">
    <source>
        <dbReference type="ARBA" id="ARBA00047527"/>
    </source>
</evidence>
<dbReference type="SUPFAM" id="SSF55205">
    <property type="entry name" value="EPT/RTPC-like"/>
    <property type="match status" value="1"/>
</dbReference>
<sequence length="456" mass="49330">MICVSKKKSYLKSQNLKIFGQGKLNGFVEISGAKNSALVLLAASLLTNEKIVLQNVPRLTDIEKMGNILKNLGVNLKEKNNTLEIDSKNISIKELPNELVNGLRASFFCIGPLLSKFGEAKVPMPGGCNIGSRPIDEHIDGLRALGAEILIEEGIVKAKIKGKKSRLIGTHIKLKCPSVGATETLIMAASLAEGRTTIENAAREPEVQDLCQMLNTMGAKIYDSGKEKIIIDGVNKLGGCIHKVIPDRIEAGTFLIAAAATSSSITISPVIPNHLEAVTNKLRKSGSKITIKGNSITINPRELKAVNINTAPFPGFPTDLQAPFTALMTIANGESKITETIFENRMNHVHLLNKMGANIKLDKNVAFIKGVKTIKGMDLLASDLRSSAALIIAGIIAKGNSRIYGLEHLDRGYENFESKLKILGIKITRQFNKSTSTNKEFKTSSDPADIPRFKVA</sequence>
<dbReference type="InterPro" id="IPR036968">
    <property type="entry name" value="Enolpyruvate_Tfrase_sf"/>
</dbReference>
<feature type="binding site" evidence="12">
    <location>
        <position position="341"/>
    </location>
    <ligand>
        <name>UDP-N-acetyl-alpha-D-glucosamine</name>
        <dbReference type="ChEBI" id="CHEBI:57705"/>
    </ligand>
</feature>
<dbReference type="FunFam" id="3.65.10.10:FF:000001">
    <property type="entry name" value="UDP-N-acetylglucosamine 1-carboxyvinyltransferase"/>
    <property type="match status" value="1"/>
</dbReference>
<evidence type="ECO:0000256" key="3">
    <source>
        <dbReference type="ARBA" id="ARBA00022490"/>
    </source>
</evidence>
<evidence type="ECO:0000256" key="8">
    <source>
        <dbReference type="ARBA" id="ARBA00023306"/>
    </source>
</evidence>
<feature type="binding site" evidence="12">
    <location>
        <position position="104"/>
    </location>
    <ligand>
        <name>UDP-N-acetyl-alpha-D-glucosamine</name>
        <dbReference type="ChEBI" id="CHEBI:57705"/>
    </ligand>
</feature>
<dbReference type="Gene3D" id="3.65.10.10">
    <property type="entry name" value="Enolpyruvate transferase domain"/>
    <property type="match status" value="2"/>
</dbReference>
<protein>
    <recommendedName>
        <fullName evidence="12">UDP-N-acetylglucosamine 1-carboxyvinyltransferase</fullName>
        <ecNumber evidence="12">2.5.1.7</ecNumber>
    </recommendedName>
    <alternativeName>
        <fullName evidence="12">Enoylpyruvate transferase</fullName>
    </alternativeName>
    <alternativeName>
        <fullName evidence="12">UDP-N-acetylglucosamine enolpyruvyl transferase</fullName>
        <shortName evidence="12">EPT</shortName>
    </alternativeName>
</protein>
<dbReference type="GO" id="GO:0005737">
    <property type="term" value="C:cytoplasm"/>
    <property type="evidence" value="ECO:0007669"/>
    <property type="project" value="UniProtKB-SubCell"/>
</dbReference>
<feature type="modified residue" description="2-(S-cysteinyl)pyruvic acid O-phosphothioketal" evidence="12">
    <location>
        <position position="128"/>
    </location>
</feature>
<feature type="binding site" evidence="12">
    <location>
        <position position="319"/>
    </location>
    <ligand>
        <name>UDP-N-acetyl-alpha-D-glucosamine</name>
        <dbReference type="ChEBI" id="CHEBI:57705"/>
    </ligand>
</feature>
<dbReference type="eggNOG" id="COG0766">
    <property type="taxonomic scope" value="Bacteria"/>
</dbReference>
<comment type="subcellular location">
    <subcellularLocation>
        <location evidence="1 12">Cytoplasm</location>
    </subcellularLocation>
</comment>
<keyword evidence="6 12" id="KW-0133">Cell shape</keyword>
<keyword evidence="7 12" id="KW-0573">Peptidoglycan synthesis</keyword>
<accession>A0A0A1Z784</accession>
<organism evidence="15 16">
    <name type="scientific">Prochlorococcus marinus str. GP2</name>
    <dbReference type="NCBI Taxonomy" id="59925"/>
    <lineage>
        <taxon>Bacteria</taxon>
        <taxon>Bacillati</taxon>
        <taxon>Cyanobacteriota</taxon>
        <taxon>Cyanophyceae</taxon>
        <taxon>Synechococcales</taxon>
        <taxon>Prochlorococcaceae</taxon>
        <taxon>Prochlorococcus</taxon>
    </lineage>
</organism>
<dbReference type="STRING" id="59925.EU91_1466"/>
<evidence type="ECO:0000256" key="7">
    <source>
        <dbReference type="ARBA" id="ARBA00022984"/>
    </source>
</evidence>
<feature type="region of interest" description="Disordered" evidence="13">
    <location>
        <begin position="436"/>
        <end position="456"/>
    </location>
</feature>
<dbReference type="GO" id="GO:0051301">
    <property type="term" value="P:cell division"/>
    <property type="evidence" value="ECO:0007669"/>
    <property type="project" value="UniProtKB-KW"/>
</dbReference>
<reference evidence="16" key="1">
    <citation type="journal article" date="2014" name="Sci. Data">
        <title>Genomes of diverse isolates of the marine cyanobacterium Prochlorococcus.</title>
        <authorList>
            <person name="Biller S."/>
            <person name="Berube P."/>
            <person name="Thompson J."/>
            <person name="Kelly L."/>
            <person name="Roggensack S."/>
            <person name="Awad L."/>
            <person name="Roache-Johnson K."/>
            <person name="Ding H."/>
            <person name="Giovannoni S.J."/>
            <person name="Moore L.R."/>
            <person name="Chisholm S.W."/>
        </authorList>
    </citation>
    <scope>NUCLEOTIDE SEQUENCE [LARGE SCALE GENOMIC DNA]</scope>
    <source>
        <strain evidence="16">GP2</strain>
    </source>
</reference>
<dbReference type="GO" id="GO:0008760">
    <property type="term" value="F:UDP-N-acetylglucosamine 1-carboxyvinyltransferase activity"/>
    <property type="evidence" value="ECO:0007669"/>
    <property type="project" value="UniProtKB-UniRule"/>
</dbReference>
<dbReference type="Proteomes" id="UP000030598">
    <property type="component" value="Unassembled WGS sequence"/>
</dbReference>
<keyword evidence="3 12" id="KW-0963">Cytoplasm</keyword>
<comment type="catalytic activity">
    <reaction evidence="11 12">
        <text>phosphoenolpyruvate + UDP-N-acetyl-alpha-D-glucosamine = UDP-N-acetyl-3-O-(1-carboxyvinyl)-alpha-D-glucosamine + phosphate</text>
        <dbReference type="Rhea" id="RHEA:18681"/>
        <dbReference type="ChEBI" id="CHEBI:43474"/>
        <dbReference type="ChEBI" id="CHEBI:57705"/>
        <dbReference type="ChEBI" id="CHEBI:58702"/>
        <dbReference type="ChEBI" id="CHEBI:68483"/>
        <dbReference type="EC" id="2.5.1.7"/>
    </reaction>
</comment>
<keyword evidence="12" id="KW-0670">Pyruvate</keyword>
<dbReference type="RefSeq" id="WP_032524888.1">
    <property type="nucleotide sequence ID" value="NZ_CP138934.1"/>
</dbReference>
<gene>
    <name evidence="12" type="primary">murA</name>
    <name evidence="15" type="ORF">EU91_1466</name>
</gene>